<reference evidence="1 2" key="1">
    <citation type="submission" date="2017-11" db="EMBL/GenBank/DDBJ databases">
        <title>De-novo sequencing of pomegranate (Punica granatum L.) genome.</title>
        <authorList>
            <person name="Akparov Z."/>
            <person name="Amiraslanov A."/>
            <person name="Hajiyeva S."/>
            <person name="Abbasov M."/>
            <person name="Kaur K."/>
            <person name="Hamwieh A."/>
            <person name="Solovyev V."/>
            <person name="Salamov A."/>
            <person name="Braich B."/>
            <person name="Kosarev P."/>
            <person name="Mahmoud A."/>
            <person name="Hajiyev E."/>
            <person name="Babayeva S."/>
            <person name="Izzatullayeva V."/>
            <person name="Mammadov A."/>
            <person name="Mammadov A."/>
            <person name="Sharifova S."/>
            <person name="Ojaghi J."/>
            <person name="Eynullazada K."/>
            <person name="Bayramov B."/>
            <person name="Abdulazimova A."/>
            <person name="Shahmuradov I."/>
        </authorList>
    </citation>
    <scope>NUCLEOTIDE SEQUENCE [LARGE SCALE GENOMIC DNA]</scope>
    <source>
        <strain evidence="2">cv. AG2017</strain>
        <tissue evidence="1">Leaf</tissue>
    </source>
</reference>
<dbReference type="AlphaFoldDB" id="A0A2I0KYF1"/>
<sequence length="77" mass="8496">MKGPQISEFLLPLRRLRCSRQEVARRSRQDKSMLGMRVALVGVKGGRRRGQGRGGSCAWKEMAGLVPMNSGGRGGRR</sequence>
<dbReference type="EMBL" id="PGOL01000277">
    <property type="protein sequence ID" value="PKI73360.1"/>
    <property type="molecule type" value="Genomic_DNA"/>
</dbReference>
<comment type="caution">
    <text evidence="1">The sequence shown here is derived from an EMBL/GenBank/DDBJ whole genome shotgun (WGS) entry which is preliminary data.</text>
</comment>
<evidence type="ECO:0000313" key="1">
    <source>
        <dbReference type="EMBL" id="PKI73360.1"/>
    </source>
</evidence>
<evidence type="ECO:0000313" key="2">
    <source>
        <dbReference type="Proteomes" id="UP000233551"/>
    </source>
</evidence>
<name>A0A2I0KYF1_PUNGR</name>
<protein>
    <submittedName>
        <fullName evidence="1">Uncharacterized protein</fullName>
    </submittedName>
</protein>
<organism evidence="1 2">
    <name type="scientific">Punica granatum</name>
    <name type="common">Pomegranate</name>
    <dbReference type="NCBI Taxonomy" id="22663"/>
    <lineage>
        <taxon>Eukaryota</taxon>
        <taxon>Viridiplantae</taxon>
        <taxon>Streptophyta</taxon>
        <taxon>Embryophyta</taxon>
        <taxon>Tracheophyta</taxon>
        <taxon>Spermatophyta</taxon>
        <taxon>Magnoliopsida</taxon>
        <taxon>eudicotyledons</taxon>
        <taxon>Gunneridae</taxon>
        <taxon>Pentapetalae</taxon>
        <taxon>rosids</taxon>
        <taxon>malvids</taxon>
        <taxon>Myrtales</taxon>
        <taxon>Lythraceae</taxon>
        <taxon>Punica</taxon>
    </lineage>
</organism>
<keyword evidence="2" id="KW-1185">Reference proteome</keyword>
<dbReference type="Proteomes" id="UP000233551">
    <property type="component" value="Unassembled WGS sequence"/>
</dbReference>
<proteinExistence type="predicted"/>
<gene>
    <name evidence="1" type="ORF">CRG98_006298</name>
</gene>
<accession>A0A2I0KYF1</accession>